<dbReference type="InterPro" id="IPR011047">
    <property type="entry name" value="Quinoprotein_ADH-like_sf"/>
</dbReference>
<accession>A0ABQ5R1B4</accession>
<dbReference type="Gene3D" id="2.130.10.10">
    <property type="entry name" value="YVTN repeat-like/Quinoprotein amine dehydrogenase"/>
    <property type="match status" value="1"/>
</dbReference>
<feature type="domain" description="DUF1707" evidence="1">
    <location>
        <begin position="141"/>
        <end position="191"/>
    </location>
</feature>
<evidence type="ECO:0000313" key="3">
    <source>
        <dbReference type="EMBL" id="GLH99976.1"/>
    </source>
</evidence>
<feature type="domain" description="Pyrrolo-quinoline quinone repeat" evidence="2">
    <location>
        <begin position="377"/>
        <end position="523"/>
    </location>
</feature>
<dbReference type="PANTHER" id="PTHR40763">
    <property type="entry name" value="MEMBRANE PROTEIN-RELATED"/>
    <property type="match status" value="1"/>
</dbReference>
<dbReference type="InterPro" id="IPR012551">
    <property type="entry name" value="DUF1707_SHOCT-like"/>
</dbReference>
<feature type="domain" description="DUF1707" evidence="1">
    <location>
        <begin position="14"/>
        <end position="66"/>
    </location>
</feature>
<feature type="domain" description="DUF1707" evidence="1">
    <location>
        <begin position="265"/>
        <end position="315"/>
    </location>
</feature>
<evidence type="ECO:0000259" key="2">
    <source>
        <dbReference type="Pfam" id="PF13360"/>
    </source>
</evidence>
<dbReference type="Pfam" id="PF13360">
    <property type="entry name" value="PQQ_2"/>
    <property type="match status" value="2"/>
</dbReference>
<protein>
    <submittedName>
        <fullName evidence="3">Uncharacterized protein</fullName>
    </submittedName>
</protein>
<feature type="domain" description="DUF1707" evidence="1">
    <location>
        <begin position="78"/>
        <end position="130"/>
    </location>
</feature>
<feature type="domain" description="DUF1707" evidence="1">
    <location>
        <begin position="194"/>
        <end position="244"/>
    </location>
</feature>
<dbReference type="PANTHER" id="PTHR40763:SF4">
    <property type="entry name" value="DUF1707 DOMAIN-CONTAINING PROTEIN"/>
    <property type="match status" value="1"/>
</dbReference>
<organism evidence="3 4">
    <name type="scientific">Phytohabitans aurantiacus</name>
    <dbReference type="NCBI Taxonomy" id="3016789"/>
    <lineage>
        <taxon>Bacteria</taxon>
        <taxon>Bacillati</taxon>
        <taxon>Actinomycetota</taxon>
        <taxon>Actinomycetes</taxon>
        <taxon>Micromonosporales</taxon>
        <taxon>Micromonosporaceae</taxon>
    </lineage>
</organism>
<dbReference type="Proteomes" id="UP001144280">
    <property type="component" value="Unassembled WGS sequence"/>
</dbReference>
<evidence type="ECO:0000259" key="1">
    <source>
        <dbReference type="Pfam" id="PF08044"/>
    </source>
</evidence>
<feature type="domain" description="Pyrrolo-quinoline quinone repeat" evidence="2">
    <location>
        <begin position="549"/>
        <end position="723"/>
    </location>
</feature>
<keyword evidence="4" id="KW-1185">Reference proteome</keyword>
<gene>
    <name evidence="3" type="ORF">Pa4123_52520</name>
</gene>
<dbReference type="SUPFAM" id="SSF50998">
    <property type="entry name" value="Quinoprotein alcohol dehydrogenase-like"/>
    <property type="match status" value="1"/>
</dbReference>
<dbReference type="Pfam" id="PF08044">
    <property type="entry name" value="DUF1707"/>
    <property type="match status" value="5"/>
</dbReference>
<reference evidence="3" key="1">
    <citation type="submission" date="2022-12" db="EMBL/GenBank/DDBJ databases">
        <title>New Phytohabitans aurantiacus sp. RD004123 nov., an actinomycete isolated from soil.</title>
        <authorList>
            <person name="Triningsih D.W."/>
            <person name="Harunari E."/>
            <person name="Igarashi Y."/>
        </authorList>
    </citation>
    <scope>NUCLEOTIDE SEQUENCE</scope>
    <source>
        <strain evidence="3">RD004123</strain>
    </source>
</reference>
<dbReference type="InterPro" id="IPR015943">
    <property type="entry name" value="WD40/YVTN_repeat-like_dom_sf"/>
</dbReference>
<proteinExistence type="predicted"/>
<dbReference type="InterPro" id="IPR002372">
    <property type="entry name" value="PQQ_rpt_dom"/>
</dbReference>
<evidence type="ECO:0000313" key="4">
    <source>
        <dbReference type="Proteomes" id="UP001144280"/>
    </source>
</evidence>
<sequence>MRAVTDEDRRHDKLRASGAERQRAAEVLATALREGRLDAQEYDNRSRAVREAKSVGELNQLVADLPSQLGVREWVAHLRIRQADRDQVARWLGDAQGEGRLTEAEHERRLTDLASAVTYTDLMKLADGVPGPPDAPRDALLVSDLDRQAVLDGLAAALADGMITADEHRDLRASARRAKRYRQLDALAIDLDARADPAERARAVRRLDQAHADGQLDAAEHAKRIGAARAATRDAELDDLLADLTATAGSRAAAGSLLSLNRRHRLADAEREQAAQELRHALDDGRLTLDEYDERVQKAYAAGTAGELRPLLKDLLAPAAGKPSAPTAGQRKSWWIAGATTAAIIAVVAGIIVYRSGEGDGSGGAPAVTGGAPELGVVWSAPLDRPSDVEGEGSWITDRTVIRARTDRMTAYDLADGHVVWTFPVPADHKLCGMSRTIDRNLGLIAYGPEGRYYCPTVAALDLGTGRPLWQRQRPEAAEFNNTYFYADEIALAGDVAVLREAHAFLAVDARANTQRWRLPVAKGCRPYSVTASGAVAALLTACDDRSAQLALVDAASGREQWRAPLRLSPDDKGQNASGRKPTVVLSVDPMVVRTSDENGAFISFDSQGKRRATIPQNQPDLDLARDEFPSWTARPGYQTTVVDDVLIVPANKPGQTDTGLAGFSLADGRRLWVTDVASLAGIGGAAGTVLATSKPILAEAELRTLSIQDGAVTSTRKIGMPDEIGLSGDFDLWNVGDRYIFANYAGTQSPPVTVIGPRP</sequence>
<comment type="caution">
    <text evidence="3">The sequence shown here is derived from an EMBL/GenBank/DDBJ whole genome shotgun (WGS) entry which is preliminary data.</text>
</comment>
<name>A0ABQ5R1B4_9ACTN</name>
<dbReference type="EMBL" id="BSDI01000029">
    <property type="protein sequence ID" value="GLH99976.1"/>
    <property type="molecule type" value="Genomic_DNA"/>
</dbReference>